<dbReference type="OrthoDB" id="5398185at2759"/>
<organism evidence="2">
    <name type="scientific">Verticillium alfalfae (strain VaMs.102 / ATCC MYA-4576 / FGSC 10136)</name>
    <name type="common">Verticillium wilt of alfalfa</name>
    <name type="synonym">Verticillium albo-atrum</name>
    <dbReference type="NCBI Taxonomy" id="526221"/>
    <lineage>
        <taxon>Eukaryota</taxon>
        <taxon>Fungi</taxon>
        <taxon>Dikarya</taxon>
        <taxon>Ascomycota</taxon>
        <taxon>Pezizomycotina</taxon>
        <taxon>Sordariomycetes</taxon>
        <taxon>Hypocreomycetidae</taxon>
        <taxon>Glomerellales</taxon>
        <taxon>Plectosphaerellaceae</taxon>
        <taxon>Verticillium</taxon>
    </lineage>
</organism>
<dbReference type="GO" id="GO:0030638">
    <property type="term" value="P:polyketide metabolic process"/>
    <property type="evidence" value="ECO:0007669"/>
    <property type="project" value="InterPro"/>
</dbReference>
<name>C9SWF6_VERA1</name>
<protein>
    <recommendedName>
        <fullName evidence="3">SnoaL-like domain-containing protein</fullName>
    </recommendedName>
</protein>
<dbReference type="GeneID" id="9529097"/>
<reference evidence="2" key="1">
    <citation type="journal article" date="2011" name="PLoS Pathog.">
        <title>Comparative genomics yields insights into niche adaptation of plant vascular wilt pathogens.</title>
        <authorList>
            <person name="Klosterman S.J."/>
            <person name="Subbarao K.V."/>
            <person name="Kang S."/>
            <person name="Veronese P."/>
            <person name="Gold S.E."/>
            <person name="Thomma B.P.H.J."/>
            <person name="Chen Z."/>
            <person name="Henrissat B."/>
            <person name="Lee Y.-H."/>
            <person name="Park J."/>
            <person name="Garcia-Pedrajas M.D."/>
            <person name="Barbara D.J."/>
            <person name="Anchieta A."/>
            <person name="de Jonge R."/>
            <person name="Santhanam P."/>
            <person name="Maruthachalam K."/>
            <person name="Atallah Z."/>
            <person name="Amyotte S.G."/>
            <person name="Paz Z."/>
            <person name="Inderbitzin P."/>
            <person name="Hayes R.J."/>
            <person name="Heiman D.I."/>
            <person name="Young S."/>
            <person name="Zeng Q."/>
            <person name="Engels R."/>
            <person name="Galagan J."/>
            <person name="Cuomo C.A."/>
            <person name="Dobinson K.F."/>
            <person name="Ma L.-J."/>
        </authorList>
    </citation>
    <scope>NUCLEOTIDE SEQUENCE [LARGE SCALE GENOMIC DNA]</scope>
    <source>
        <strain evidence="2">VaMs.102 / ATCC MYA-4576 / FGSC 10136</strain>
    </source>
</reference>
<evidence type="ECO:0008006" key="3">
    <source>
        <dbReference type="Google" id="ProtNLM"/>
    </source>
</evidence>
<dbReference type="Pfam" id="PF07366">
    <property type="entry name" value="SnoaL"/>
    <property type="match status" value="1"/>
</dbReference>
<dbReference type="KEGG" id="val:VDBG_09231"/>
<keyword evidence="2" id="KW-1185">Reference proteome</keyword>
<dbReference type="HOGENOM" id="CLU_752239_0_0_1"/>
<dbReference type="AlphaFoldDB" id="C9SWF6"/>
<dbReference type="InterPro" id="IPR009959">
    <property type="entry name" value="Cyclase_SnoaL-like"/>
</dbReference>
<sequence length="303" mass="33553">MQISDDAFIAHDLARFNHAPDSIMYYTGGVVMNLTEHIEDMRLTFSVYSNVAPHNHNYRELLGEGVWTVALAKVDGINDGPIPGLSGEFLPPTGRAVTFELMTIARWDGGMMKEEYLWSDGPSLYRQFGILPTPPAKDLPNIELNPFITPVSTTPGIDKSAINKAKMTESDDGLNAGTFDYQSLHLSPNLTVYGLTDTPLSLDGYLEKLAMLKKAFPDLRLENKPYRQVVAQGDWTATIAMLSGTHQGPLSLPPYLASAPVQPTGKRFDLLHYTICRWQNGLIVDMRINLDTFGILREIGIAL</sequence>
<dbReference type="Gene3D" id="3.10.450.50">
    <property type="match status" value="2"/>
</dbReference>
<dbReference type="PANTHER" id="PTHR38436">
    <property type="entry name" value="POLYKETIDE CYCLASE SNOAL-LIKE DOMAIN"/>
    <property type="match status" value="1"/>
</dbReference>
<gene>
    <name evidence="1" type="ORF">VDBG_09231</name>
</gene>
<dbReference type="InterPro" id="IPR032710">
    <property type="entry name" value="NTF2-like_dom_sf"/>
</dbReference>
<dbReference type="PANTHER" id="PTHR38436:SF1">
    <property type="entry name" value="ESTER CYCLASE"/>
    <property type="match status" value="1"/>
</dbReference>
<dbReference type="RefSeq" id="XP_003000736.1">
    <property type="nucleotide sequence ID" value="XM_003000690.1"/>
</dbReference>
<proteinExistence type="predicted"/>
<dbReference type="eggNOG" id="ENOG502RNFK">
    <property type="taxonomic scope" value="Eukaryota"/>
</dbReference>
<evidence type="ECO:0000313" key="2">
    <source>
        <dbReference type="Proteomes" id="UP000008698"/>
    </source>
</evidence>
<dbReference type="OMA" id="GLMMEEY"/>
<dbReference type="SUPFAM" id="SSF54427">
    <property type="entry name" value="NTF2-like"/>
    <property type="match status" value="2"/>
</dbReference>
<accession>C9SWF6</accession>
<dbReference type="Proteomes" id="UP000008698">
    <property type="component" value="Unassembled WGS sequence"/>
</dbReference>
<evidence type="ECO:0000313" key="1">
    <source>
        <dbReference type="EMBL" id="EEY23121.1"/>
    </source>
</evidence>
<dbReference type="EMBL" id="DS985227">
    <property type="protein sequence ID" value="EEY23121.1"/>
    <property type="molecule type" value="Genomic_DNA"/>
</dbReference>